<gene>
    <name evidence="6" type="ORF">DSCA_19470</name>
</gene>
<evidence type="ECO:0000256" key="4">
    <source>
        <dbReference type="SAM" id="Phobius"/>
    </source>
</evidence>
<dbReference type="Proteomes" id="UP000427906">
    <property type="component" value="Chromosome"/>
</dbReference>
<keyword evidence="1 4" id="KW-0812">Transmembrane</keyword>
<dbReference type="PROSITE" id="PS50850">
    <property type="entry name" value="MFS"/>
    <property type="match status" value="1"/>
</dbReference>
<evidence type="ECO:0000313" key="7">
    <source>
        <dbReference type="Proteomes" id="UP000427906"/>
    </source>
</evidence>
<protein>
    <submittedName>
        <fullName evidence="6">Putative major facilitator superfamily protein</fullName>
    </submittedName>
</protein>
<organism evidence="6 7">
    <name type="scientific">Desulfosarcina alkanivorans</name>
    <dbReference type="NCBI Taxonomy" id="571177"/>
    <lineage>
        <taxon>Bacteria</taxon>
        <taxon>Pseudomonadati</taxon>
        <taxon>Thermodesulfobacteriota</taxon>
        <taxon>Desulfobacteria</taxon>
        <taxon>Desulfobacterales</taxon>
        <taxon>Desulfosarcinaceae</taxon>
        <taxon>Desulfosarcina</taxon>
    </lineage>
</organism>
<evidence type="ECO:0000256" key="1">
    <source>
        <dbReference type="ARBA" id="ARBA00022692"/>
    </source>
</evidence>
<dbReference type="PANTHER" id="PTHR23527:SF1">
    <property type="entry name" value="BLL3282 PROTEIN"/>
    <property type="match status" value="1"/>
</dbReference>
<dbReference type="Pfam" id="PF07690">
    <property type="entry name" value="MFS_1"/>
    <property type="match status" value="1"/>
</dbReference>
<feature type="transmembrane region" description="Helical" evidence="4">
    <location>
        <begin position="55"/>
        <end position="73"/>
    </location>
</feature>
<dbReference type="InterPro" id="IPR052952">
    <property type="entry name" value="MFS-Transporter"/>
</dbReference>
<reference evidence="6 7" key="1">
    <citation type="submission" date="2019-11" db="EMBL/GenBank/DDBJ databases">
        <title>Comparative genomics of hydrocarbon-degrading Desulfosarcina strains.</title>
        <authorList>
            <person name="Watanabe M."/>
            <person name="Kojima H."/>
            <person name="Fukui M."/>
        </authorList>
    </citation>
    <scope>NUCLEOTIDE SEQUENCE [LARGE SCALE GENOMIC DNA]</scope>
    <source>
        <strain evidence="6 7">PL12</strain>
    </source>
</reference>
<feature type="transmembrane region" description="Helical" evidence="4">
    <location>
        <begin position="268"/>
        <end position="288"/>
    </location>
</feature>
<feature type="transmembrane region" description="Helical" evidence="4">
    <location>
        <begin position="202"/>
        <end position="227"/>
    </location>
</feature>
<dbReference type="Gene3D" id="1.20.1250.20">
    <property type="entry name" value="MFS general substrate transporter like domains"/>
    <property type="match status" value="2"/>
</dbReference>
<dbReference type="InterPro" id="IPR036259">
    <property type="entry name" value="MFS_trans_sf"/>
</dbReference>
<feature type="transmembrane region" description="Helical" evidence="4">
    <location>
        <begin position="233"/>
        <end position="256"/>
    </location>
</feature>
<evidence type="ECO:0000256" key="2">
    <source>
        <dbReference type="ARBA" id="ARBA00022989"/>
    </source>
</evidence>
<feature type="transmembrane region" description="Helical" evidence="4">
    <location>
        <begin position="79"/>
        <end position="99"/>
    </location>
</feature>
<feature type="transmembrane region" description="Helical" evidence="4">
    <location>
        <begin position="146"/>
        <end position="164"/>
    </location>
</feature>
<dbReference type="AlphaFoldDB" id="A0A5K7YTN2"/>
<feature type="transmembrane region" description="Helical" evidence="4">
    <location>
        <begin position="332"/>
        <end position="355"/>
    </location>
</feature>
<dbReference type="InterPro" id="IPR011701">
    <property type="entry name" value="MFS"/>
</dbReference>
<dbReference type="EMBL" id="AP021874">
    <property type="protein sequence ID" value="BBO68017.1"/>
    <property type="molecule type" value="Genomic_DNA"/>
</dbReference>
<dbReference type="InterPro" id="IPR020846">
    <property type="entry name" value="MFS_dom"/>
</dbReference>
<dbReference type="SUPFAM" id="SSF103473">
    <property type="entry name" value="MFS general substrate transporter"/>
    <property type="match status" value="1"/>
</dbReference>
<feature type="transmembrane region" description="Helical" evidence="4">
    <location>
        <begin position="26"/>
        <end position="48"/>
    </location>
</feature>
<accession>A0A5K7YTN2</accession>
<keyword evidence="3 4" id="KW-0472">Membrane</keyword>
<dbReference type="GO" id="GO:0022857">
    <property type="term" value="F:transmembrane transporter activity"/>
    <property type="evidence" value="ECO:0007669"/>
    <property type="project" value="InterPro"/>
</dbReference>
<feature type="transmembrane region" description="Helical" evidence="4">
    <location>
        <begin position="361"/>
        <end position="381"/>
    </location>
</feature>
<feature type="transmembrane region" description="Helical" evidence="4">
    <location>
        <begin position="294"/>
        <end position="320"/>
    </location>
</feature>
<dbReference type="KEGG" id="dalk:DSCA_19470"/>
<proteinExistence type="predicted"/>
<evidence type="ECO:0000259" key="5">
    <source>
        <dbReference type="PROSITE" id="PS50850"/>
    </source>
</evidence>
<keyword evidence="7" id="KW-1185">Reference proteome</keyword>
<feature type="domain" description="Major facilitator superfamily (MFS) profile" evidence="5">
    <location>
        <begin position="1"/>
        <end position="387"/>
    </location>
</feature>
<sequence>MAMCHFSWGPLGPILKAEFDINNRQLGYVISLMYLSMVVVSIPAGILVDRHGVKWFLFLSSLMVGLGIFIIPFCSSYSYTAIAAVMIGVGYGMINQITTKGIISWFEPLERGTIMGIKQMGVTIGGGLIGIYIPLLGFYIVWKNAIFLLGGLVIVIAIVSPFLYKENPGKNPDLADEIGTSKVKKNQSPKGSLKDVLLGRRLLVVTLLSSLLAFCQASSASFLVVFAKETFTITQLFAGSLLTVAMAGGTFGRIVFGIISDRTMKGDRILPLALISLIGSIASWLLALCGSGTPIFAIIAISGALGVSFMGWNSLGMVLLAEMAGSKHVGSALGVVFTAAWGAMVLGPSIFGFLADRSGYSAGWGMLAVLSFLTFSGFMCLHRKPNF</sequence>
<feature type="transmembrane region" description="Helical" evidence="4">
    <location>
        <begin position="120"/>
        <end position="140"/>
    </location>
</feature>
<evidence type="ECO:0000313" key="6">
    <source>
        <dbReference type="EMBL" id="BBO68017.1"/>
    </source>
</evidence>
<evidence type="ECO:0000256" key="3">
    <source>
        <dbReference type="ARBA" id="ARBA00023136"/>
    </source>
</evidence>
<keyword evidence="2 4" id="KW-1133">Transmembrane helix</keyword>
<name>A0A5K7YTN2_9BACT</name>
<dbReference type="PANTHER" id="PTHR23527">
    <property type="entry name" value="BLL3282 PROTEIN"/>
    <property type="match status" value="1"/>
</dbReference>